<sequence>MKAAHLLLAISFPQCIVAFPQTVFSKAISSSNSAALASTTRVKTDFQTTMAYPQYEFASLTSLERSNHVFSPIDEFVFQEVIQETDKQNPTKIDKRCDGGGFSSGSSFGSFGSSHAHFASSSNSGSSSGGSGSWTVSFIMPSGFDSSSFSSYSSGDGPFNYVSSNGFSECSGIDSDSFDSFSSFMNNLFSGVTDGSGNSFLSSVFGSDTLSSGGSSAGADSGDRDGSNGVDTTTYDATVVVTSVSIRTHTEQQSDTAVAAEASPLSISSLMTTNSVATSSTLATIYVTSTTNVATQAVTPSFTNVDKVKRNIVSEMSMLSGVVPTSGAFSHSILLSTDLPTHGVSLSSHGDANTVHAMVGLFIINWLILLF</sequence>
<reference evidence="3" key="1">
    <citation type="submission" date="2023-04" db="EMBL/GenBank/DDBJ databases">
        <title>Ambrosiozyma monospora NBRC 1965.</title>
        <authorList>
            <person name="Ichikawa N."/>
            <person name="Sato H."/>
            <person name="Tonouchi N."/>
        </authorList>
    </citation>
    <scope>NUCLEOTIDE SEQUENCE</scope>
    <source>
        <strain evidence="3">NBRC 1965</strain>
    </source>
</reference>
<feature type="signal peptide" evidence="2">
    <location>
        <begin position="1"/>
        <end position="18"/>
    </location>
</feature>
<dbReference type="Proteomes" id="UP001165063">
    <property type="component" value="Unassembled WGS sequence"/>
</dbReference>
<gene>
    <name evidence="3" type="ORF">Amon01_000560600</name>
</gene>
<evidence type="ECO:0000313" key="3">
    <source>
        <dbReference type="EMBL" id="GMG39774.1"/>
    </source>
</evidence>
<feature type="region of interest" description="Disordered" evidence="1">
    <location>
        <begin position="212"/>
        <end position="232"/>
    </location>
</feature>
<evidence type="ECO:0000313" key="4">
    <source>
        <dbReference type="Proteomes" id="UP001165063"/>
    </source>
</evidence>
<dbReference type="EMBL" id="BSXU01003192">
    <property type="protein sequence ID" value="GMG39774.1"/>
    <property type="molecule type" value="Genomic_DNA"/>
</dbReference>
<evidence type="ECO:0000256" key="2">
    <source>
        <dbReference type="SAM" id="SignalP"/>
    </source>
</evidence>
<name>A0A9W7DI92_AMBMO</name>
<dbReference type="AlphaFoldDB" id="A0A9W7DI92"/>
<organism evidence="3 4">
    <name type="scientific">Ambrosiozyma monospora</name>
    <name type="common">Yeast</name>
    <name type="synonym">Endomycopsis monosporus</name>
    <dbReference type="NCBI Taxonomy" id="43982"/>
    <lineage>
        <taxon>Eukaryota</taxon>
        <taxon>Fungi</taxon>
        <taxon>Dikarya</taxon>
        <taxon>Ascomycota</taxon>
        <taxon>Saccharomycotina</taxon>
        <taxon>Pichiomycetes</taxon>
        <taxon>Pichiales</taxon>
        <taxon>Pichiaceae</taxon>
        <taxon>Ambrosiozyma</taxon>
    </lineage>
</organism>
<feature type="chain" id="PRO_5040794159" evidence="2">
    <location>
        <begin position="19"/>
        <end position="371"/>
    </location>
</feature>
<protein>
    <submittedName>
        <fullName evidence="3">Unnamed protein product</fullName>
    </submittedName>
</protein>
<accession>A0A9W7DI92</accession>
<keyword evidence="2" id="KW-0732">Signal</keyword>
<keyword evidence="4" id="KW-1185">Reference proteome</keyword>
<evidence type="ECO:0000256" key="1">
    <source>
        <dbReference type="SAM" id="MobiDB-lite"/>
    </source>
</evidence>
<proteinExistence type="predicted"/>
<comment type="caution">
    <text evidence="3">The sequence shown here is derived from an EMBL/GenBank/DDBJ whole genome shotgun (WGS) entry which is preliminary data.</text>
</comment>